<protein>
    <recommendedName>
        <fullName evidence="4">Glycosyl hydrolase family 92 N-terminal domain-containing protein</fullName>
    </recommendedName>
</protein>
<feature type="domain" description="Glycosyl hydrolase family 92 N-terminal" evidence="4">
    <location>
        <begin position="2"/>
        <end position="150"/>
    </location>
</feature>
<dbReference type="GO" id="GO:0005829">
    <property type="term" value="C:cytosol"/>
    <property type="evidence" value="ECO:0007669"/>
    <property type="project" value="TreeGrafter"/>
</dbReference>
<dbReference type="RefSeq" id="WP_109652336.1">
    <property type="nucleotide sequence ID" value="NZ_CP029145.1"/>
</dbReference>
<gene>
    <name evidence="5" type="ORF">DDQ68_01315</name>
</gene>
<reference evidence="6" key="1">
    <citation type="submission" date="2018-04" db="EMBL/GenBank/DDBJ databases">
        <title>Complete genome of Antarctic heterotrophic bacterium Hymenobacter nivis.</title>
        <authorList>
            <person name="Terashima M."/>
        </authorList>
    </citation>
    <scope>NUCLEOTIDE SEQUENCE [LARGE SCALE GENOMIC DNA]</scope>
    <source>
        <strain evidence="6">NBRC 111535</strain>
    </source>
</reference>
<dbReference type="GO" id="GO:0006516">
    <property type="term" value="P:glycoprotein catabolic process"/>
    <property type="evidence" value="ECO:0007669"/>
    <property type="project" value="TreeGrafter"/>
</dbReference>
<comment type="subunit">
    <text evidence="2">Monomer.</text>
</comment>
<organism evidence="5 6">
    <name type="scientific">Hymenobacter nivis</name>
    <dbReference type="NCBI Taxonomy" id="1850093"/>
    <lineage>
        <taxon>Bacteria</taxon>
        <taxon>Pseudomonadati</taxon>
        <taxon>Bacteroidota</taxon>
        <taxon>Cytophagia</taxon>
        <taxon>Cytophagales</taxon>
        <taxon>Hymenobacteraceae</taxon>
        <taxon>Hymenobacter</taxon>
    </lineage>
</organism>
<dbReference type="KEGG" id="hnv:DDQ68_01315"/>
<dbReference type="OrthoDB" id="9804511at2"/>
<keyword evidence="3" id="KW-0106">Calcium</keyword>
<dbReference type="Proteomes" id="UP000245999">
    <property type="component" value="Chromosome"/>
</dbReference>
<dbReference type="InterPro" id="IPR014718">
    <property type="entry name" value="GH-type_carb-bd"/>
</dbReference>
<dbReference type="InterPro" id="IPR050883">
    <property type="entry name" value="PNGase"/>
</dbReference>
<dbReference type="PANTHER" id="PTHR12143">
    <property type="entry name" value="PEPTIDE N-GLYCANASE PNGASE -RELATED"/>
    <property type="match status" value="1"/>
</dbReference>
<dbReference type="InterPro" id="IPR041371">
    <property type="entry name" value="GH92_N"/>
</dbReference>
<evidence type="ECO:0000259" key="4">
    <source>
        <dbReference type="Pfam" id="PF17678"/>
    </source>
</evidence>
<evidence type="ECO:0000256" key="3">
    <source>
        <dbReference type="ARBA" id="ARBA00022837"/>
    </source>
</evidence>
<evidence type="ECO:0000313" key="5">
    <source>
        <dbReference type="EMBL" id="AWM31547.1"/>
    </source>
</evidence>
<dbReference type="AlphaFoldDB" id="A0A2Z3GIK4"/>
<dbReference type="EMBL" id="CP029145">
    <property type="protein sequence ID" value="AWM31547.1"/>
    <property type="molecule type" value="Genomic_DNA"/>
</dbReference>
<accession>A0A2Z3GIK4</accession>
<dbReference type="GO" id="GO:0000224">
    <property type="term" value="F:peptide-N4-(N-acetyl-beta-glucosaminyl)asparagine amidase activity"/>
    <property type="evidence" value="ECO:0007669"/>
    <property type="project" value="TreeGrafter"/>
</dbReference>
<dbReference type="PANTHER" id="PTHR12143:SF43">
    <property type="entry name" value="PUTATIVE-RELATED"/>
    <property type="match status" value="1"/>
</dbReference>
<name>A0A2Z3GIK4_9BACT</name>
<proteinExistence type="predicted"/>
<dbReference type="Gene3D" id="2.70.98.10">
    <property type="match status" value="1"/>
</dbReference>
<evidence type="ECO:0000313" key="6">
    <source>
        <dbReference type="Proteomes" id="UP000245999"/>
    </source>
</evidence>
<comment type="cofactor">
    <cofactor evidence="1">
        <name>Ca(2+)</name>
        <dbReference type="ChEBI" id="CHEBI:29108"/>
    </cofactor>
</comment>
<dbReference type="GO" id="GO:0030246">
    <property type="term" value="F:carbohydrate binding"/>
    <property type="evidence" value="ECO:0007669"/>
    <property type="project" value="InterPro"/>
</dbReference>
<dbReference type="Pfam" id="PF17678">
    <property type="entry name" value="Glyco_hydro_92N"/>
    <property type="match status" value="1"/>
</dbReference>
<evidence type="ECO:0000256" key="1">
    <source>
        <dbReference type="ARBA" id="ARBA00001913"/>
    </source>
</evidence>
<sequence>MSTFSHAQERAEPGFYEVALPAQHVTARFAARTRAALGELQFAGGGPSSFVFEPTNSANGISAGRVRIDAARRTLSGQITTGGFCWRDPAYLPYTVYFVVEFDTPITAHGVWKDALKRPDADTVSGKDFGAYLTFGPTKGSPVRMRTAISFVSAANARLNLRTEIPGWKLKQVMRQAQAE</sequence>
<evidence type="ECO:0000256" key="2">
    <source>
        <dbReference type="ARBA" id="ARBA00011245"/>
    </source>
</evidence>
<keyword evidence="6" id="KW-1185">Reference proteome</keyword>